<organism evidence="1 2">
    <name type="scientific">Gossypium stocksii</name>
    <dbReference type="NCBI Taxonomy" id="47602"/>
    <lineage>
        <taxon>Eukaryota</taxon>
        <taxon>Viridiplantae</taxon>
        <taxon>Streptophyta</taxon>
        <taxon>Embryophyta</taxon>
        <taxon>Tracheophyta</taxon>
        <taxon>Spermatophyta</taxon>
        <taxon>Magnoliopsida</taxon>
        <taxon>eudicotyledons</taxon>
        <taxon>Gunneridae</taxon>
        <taxon>Pentapetalae</taxon>
        <taxon>rosids</taxon>
        <taxon>malvids</taxon>
        <taxon>Malvales</taxon>
        <taxon>Malvaceae</taxon>
        <taxon>Malvoideae</taxon>
        <taxon>Gossypium</taxon>
    </lineage>
</organism>
<sequence length="125" mass="13974">MMKHFMKIFSCKTLWMRNKVLPPFPQRTTLLLRALQLKNKDMVLGCLFKGNLMHAAGKTEQALQNLFPVSKSAFDTSPPKIRSPKSKKLDKIATPIVPNSSLLAKENAKPSSSTCQMDFSLLPSP</sequence>
<dbReference type="EMBL" id="JAIQCV010000005">
    <property type="protein sequence ID" value="KAH1097477.1"/>
    <property type="molecule type" value="Genomic_DNA"/>
</dbReference>
<dbReference type="Proteomes" id="UP000828251">
    <property type="component" value="Unassembled WGS sequence"/>
</dbReference>
<evidence type="ECO:0000313" key="2">
    <source>
        <dbReference type="Proteomes" id="UP000828251"/>
    </source>
</evidence>
<evidence type="ECO:0000313" key="1">
    <source>
        <dbReference type="EMBL" id="KAH1097477.1"/>
    </source>
</evidence>
<proteinExistence type="predicted"/>
<name>A0A9D4A9W3_9ROSI</name>
<protein>
    <submittedName>
        <fullName evidence="1">Uncharacterized protein</fullName>
    </submittedName>
</protein>
<reference evidence="1 2" key="1">
    <citation type="journal article" date="2021" name="Plant Biotechnol. J.">
        <title>Multi-omics assisted identification of the key and species-specific regulatory components of drought-tolerant mechanisms in Gossypium stocksii.</title>
        <authorList>
            <person name="Yu D."/>
            <person name="Ke L."/>
            <person name="Zhang D."/>
            <person name="Wu Y."/>
            <person name="Sun Y."/>
            <person name="Mei J."/>
            <person name="Sun J."/>
            <person name="Sun Y."/>
        </authorList>
    </citation>
    <scope>NUCLEOTIDE SEQUENCE [LARGE SCALE GENOMIC DNA]</scope>
    <source>
        <strain evidence="2">cv. E1</strain>
        <tissue evidence="1">Leaf</tissue>
    </source>
</reference>
<keyword evidence="2" id="KW-1185">Reference proteome</keyword>
<dbReference type="AlphaFoldDB" id="A0A9D4A9W3"/>
<accession>A0A9D4A9W3</accession>
<gene>
    <name evidence="1" type="ORF">J1N35_014398</name>
</gene>
<comment type="caution">
    <text evidence="1">The sequence shown here is derived from an EMBL/GenBank/DDBJ whole genome shotgun (WGS) entry which is preliminary data.</text>
</comment>